<dbReference type="OrthoDB" id="300537at2759"/>
<sequence>MEYNKQLINIKNEDNNNLLSQMDQQQMSNNSSQNQQYYNQESSPNQQVDQANFYQLSLQNDIPQLKDQLNQLEQQMREQEENHRQQIMHLETIGMMTKYQLVFIKLESSLNKLANLVNMRQTTFKTLAFRQLQIALQNKKVNNNHQAKLIYFVMEKRTTRLNNILQKVVTQNMFNSFQKIMLVSRLKNYDNKLKIEHEKIKKEFANILQQKEDEIQNLVNQKEEQNSNINLLKSKETDNLIMIKQKDQLISSLEQELEVKRQKKLNPQDLALSTKILEKKLKDLEIENNEMREKSQNTEGSVSLFIKEMNELLDQHEISTNIGSDDNFSLNNSNSNYQHNQIQNAIYNSTINPNNFNEFEDAIDTQQFNKKNLVQNPSQNKQNPNKVKLQSNQVPARNLLLSSQGTRQAQNKN</sequence>
<proteinExistence type="predicted"/>
<dbReference type="InParanoid" id="Q23K69"/>
<reference evidence="4" key="1">
    <citation type="journal article" date="2006" name="PLoS Biol.">
        <title>Macronuclear genome sequence of the ciliate Tetrahymena thermophila, a model eukaryote.</title>
        <authorList>
            <person name="Eisen J.A."/>
            <person name="Coyne R.S."/>
            <person name="Wu M."/>
            <person name="Wu D."/>
            <person name="Thiagarajan M."/>
            <person name="Wortman J.R."/>
            <person name="Badger J.H."/>
            <person name="Ren Q."/>
            <person name="Amedeo P."/>
            <person name="Jones K.M."/>
            <person name="Tallon L.J."/>
            <person name="Delcher A.L."/>
            <person name="Salzberg S.L."/>
            <person name="Silva J.C."/>
            <person name="Haas B.J."/>
            <person name="Majoros W.H."/>
            <person name="Farzad M."/>
            <person name="Carlton J.M."/>
            <person name="Smith R.K. Jr."/>
            <person name="Garg J."/>
            <person name="Pearlman R.E."/>
            <person name="Karrer K.M."/>
            <person name="Sun L."/>
            <person name="Manning G."/>
            <person name="Elde N.C."/>
            <person name="Turkewitz A.P."/>
            <person name="Asai D.J."/>
            <person name="Wilkes D.E."/>
            <person name="Wang Y."/>
            <person name="Cai H."/>
            <person name="Collins K."/>
            <person name="Stewart B.A."/>
            <person name="Lee S.R."/>
            <person name="Wilamowska K."/>
            <person name="Weinberg Z."/>
            <person name="Ruzzo W.L."/>
            <person name="Wloga D."/>
            <person name="Gaertig J."/>
            <person name="Frankel J."/>
            <person name="Tsao C.-C."/>
            <person name="Gorovsky M.A."/>
            <person name="Keeling P.J."/>
            <person name="Waller R.F."/>
            <person name="Patron N.J."/>
            <person name="Cherry J.M."/>
            <person name="Stover N.A."/>
            <person name="Krieger C.J."/>
            <person name="del Toro C."/>
            <person name="Ryder H.F."/>
            <person name="Williamson S.C."/>
            <person name="Barbeau R.A."/>
            <person name="Hamilton E.P."/>
            <person name="Orias E."/>
        </authorList>
    </citation>
    <scope>NUCLEOTIDE SEQUENCE [LARGE SCALE GENOMIC DNA]</scope>
    <source>
        <strain evidence="4">SB210</strain>
    </source>
</reference>
<dbReference type="GeneID" id="7830557"/>
<feature type="coiled-coil region" evidence="1">
    <location>
        <begin position="55"/>
        <end position="89"/>
    </location>
</feature>
<dbReference type="HOGENOM" id="CLU_666461_0_0_1"/>
<accession>Q23K69</accession>
<evidence type="ECO:0000313" key="3">
    <source>
        <dbReference type="EMBL" id="EAR96974.2"/>
    </source>
</evidence>
<evidence type="ECO:0000256" key="2">
    <source>
        <dbReference type="SAM" id="MobiDB-lite"/>
    </source>
</evidence>
<protein>
    <submittedName>
        <fullName evidence="3">Uncharacterized protein</fullName>
    </submittedName>
</protein>
<gene>
    <name evidence="3" type="ORF">TTHERM_00194660</name>
</gene>
<keyword evidence="4" id="KW-1185">Reference proteome</keyword>
<dbReference type="eggNOG" id="ENOG502STZ3">
    <property type="taxonomic scope" value="Eukaryota"/>
</dbReference>
<dbReference type="AlphaFoldDB" id="Q23K69"/>
<organism evidence="3 4">
    <name type="scientific">Tetrahymena thermophila (strain SB210)</name>
    <dbReference type="NCBI Taxonomy" id="312017"/>
    <lineage>
        <taxon>Eukaryota</taxon>
        <taxon>Sar</taxon>
        <taxon>Alveolata</taxon>
        <taxon>Ciliophora</taxon>
        <taxon>Intramacronucleata</taxon>
        <taxon>Oligohymenophorea</taxon>
        <taxon>Hymenostomatida</taxon>
        <taxon>Tetrahymenina</taxon>
        <taxon>Tetrahymenidae</taxon>
        <taxon>Tetrahymena</taxon>
    </lineage>
</organism>
<name>Q23K69_TETTS</name>
<evidence type="ECO:0000313" key="4">
    <source>
        <dbReference type="Proteomes" id="UP000009168"/>
    </source>
</evidence>
<keyword evidence="1" id="KW-0175">Coiled coil</keyword>
<dbReference type="Proteomes" id="UP000009168">
    <property type="component" value="Unassembled WGS sequence"/>
</dbReference>
<dbReference type="EMBL" id="GG662673">
    <property type="protein sequence ID" value="EAR96974.2"/>
    <property type="molecule type" value="Genomic_DNA"/>
</dbReference>
<evidence type="ECO:0000256" key="1">
    <source>
        <dbReference type="SAM" id="Coils"/>
    </source>
</evidence>
<dbReference type="KEGG" id="tet:TTHERM_00194660"/>
<dbReference type="RefSeq" id="XP_001017219.2">
    <property type="nucleotide sequence ID" value="XM_001017219.3"/>
</dbReference>
<feature type="region of interest" description="Disordered" evidence="2">
    <location>
        <begin position="24"/>
        <end position="44"/>
    </location>
</feature>
<feature type="coiled-coil region" evidence="1">
    <location>
        <begin position="201"/>
        <end position="301"/>
    </location>
</feature>